<accession>A0ACC0GTJ5</accession>
<gene>
    <name evidence="1" type="ORF">LOK49_LG08G01031</name>
</gene>
<comment type="caution">
    <text evidence="1">The sequence shown here is derived from an EMBL/GenBank/DDBJ whole genome shotgun (WGS) entry which is preliminary data.</text>
</comment>
<sequence>MTRIVGQLLGNRIGKFLNMEFEEGGVAWGQTLWIRIELDITKPLRRGVKVAFQDQDPVWVTFKYEHLSNFCYLCGYLWHRDKDCHVRILLGAGERGHGEQYEAWMRASPLREGSKPIREAGGNARKASEVNNMGCGLNPPMMGGTPPRHVTMVGQSKPDPVVQNGEILGGTRGKIGEDTFSITETLLFLDLLPFKRSFTREELVENEHVRLI</sequence>
<dbReference type="Proteomes" id="UP001060215">
    <property type="component" value="Chromosome 9"/>
</dbReference>
<keyword evidence="2" id="KW-1185">Reference proteome</keyword>
<organism evidence="1 2">
    <name type="scientific">Camellia lanceoleosa</name>
    <dbReference type="NCBI Taxonomy" id="1840588"/>
    <lineage>
        <taxon>Eukaryota</taxon>
        <taxon>Viridiplantae</taxon>
        <taxon>Streptophyta</taxon>
        <taxon>Embryophyta</taxon>
        <taxon>Tracheophyta</taxon>
        <taxon>Spermatophyta</taxon>
        <taxon>Magnoliopsida</taxon>
        <taxon>eudicotyledons</taxon>
        <taxon>Gunneridae</taxon>
        <taxon>Pentapetalae</taxon>
        <taxon>asterids</taxon>
        <taxon>Ericales</taxon>
        <taxon>Theaceae</taxon>
        <taxon>Camellia</taxon>
    </lineage>
</organism>
<evidence type="ECO:0000313" key="2">
    <source>
        <dbReference type="Proteomes" id="UP001060215"/>
    </source>
</evidence>
<dbReference type="EMBL" id="CM045766">
    <property type="protein sequence ID" value="KAI8004349.1"/>
    <property type="molecule type" value="Genomic_DNA"/>
</dbReference>
<evidence type="ECO:0000313" key="1">
    <source>
        <dbReference type="EMBL" id="KAI8004349.1"/>
    </source>
</evidence>
<proteinExistence type="predicted"/>
<reference evidence="1 2" key="1">
    <citation type="journal article" date="2022" name="Plant J.">
        <title>Chromosome-level genome of Camellia lanceoleosa provides a valuable resource for understanding genome evolution and self-incompatibility.</title>
        <authorList>
            <person name="Gong W."/>
            <person name="Xiao S."/>
            <person name="Wang L."/>
            <person name="Liao Z."/>
            <person name="Chang Y."/>
            <person name="Mo W."/>
            <person name="Hu G."/>
            <person name="Li W."/>
            <person name="Zhao G."/>
            <person name="Zhu H."/>
            <person name="Hu X."/>
            <person name="Ji K."/>
            <person name="Xiang X."/>
            <person name="Song Q."/>
            <person name="Yuan D."/>
            <person name="Jin S."/>
            <person name="Zhang L."/>
        </authorList>
    </citation>
    <scope>NUCLEOTIDE SEQUENCE [LARGE SCALE GENOMIC DNA]</scope>
    <source>
        <strain evidence="1">SQ_2022a</strain>
    </source>
</reference>
<name>A0ACC0GTJ5_9ERIC</name>
<protein>
    <submittedName>
        <fullName evidence="1">Uncharacterized protein</fullName>
    </submittedName>
</protein>